<name>A0AAV5ACI3_9AGAM</name>
<evidence type="ECO:0000313" key="2">
    <source>
        <dbReference type="EMBL" id="GJJ12362.1"/>
    </source>
</evidence>
<protein>
    <submittedName>
        <fullName evidence="2">Uncharacterized protein</fullName>
    </submittedName>
</protein>
<reference evidence="2" key="1">
    <citation type="submission" date="2021-10" db="EMBL/GenBank/DDBJ databases">
        <title>De novo Genome Assembly of Clathrus columnatus (Basidiomycota, Fungi) Using Illumina and Nanopore Sequence Data.</title>
        <authorList>
            <person name="Ogiso-Tanaka E."/>
            <person name="Itagaki H."/>
            <person name="Hosoya T."/>
            <person name="Hosaka K."/>
        </authorList>
    </citation>
    <scope>NUCLEOTIDE SEQUENCE</scope>
    <source>
        <strain evidence="2">MO-923</strain>
    </source>
</reference>
<accession>A0AAV5ACI3</accession>
<evidence type="ECO:0000256" key="1">
    <source>
        <dbReference type="SAM" id="Coils"/>
    </source>
</evidence>
<dbReference type="AlphaFoldDB" id="A0AAV5ACI3"/>
<comment type="caution">
    <text evidence="2">The sequence shown here is derived from an EMBL/GenBank/DDBJ whole genome shotgun (WGS) entry which is preliminary data.</text>
</comment>
<organism evidence="2 3">
    <name type="scientific">Clathrus columnatus</name>
    <dbReference type="NCBI Taxonomy" id="1419009"/>
    <lineage>
        <taxon>Eukaryota</taxon>
        <taxon>Fungi</taxon>
        <taxon>Dikarya</taxon>
        <taxon>Basidiomycota</taxon>
        <taxon>Agaricomycotina</taxon>
        <taxon>Agaricomycetes</taxon>
        <taxon>Phallomycetidae</taxon>
        <taxon>Phallales</taxon>
        <taxon>Clathraceae</taxon>
        <taxon>Clathrus</taxon>
    </lineage>
</organism>
<keyword evidence="1" id="KW-0175">Coiled coil</keyword>
<dbReference type="Proteomes" id="UP001050691">
    <property type="component" value="Unassembled WGS sequence"/>
</dbReference>
<sequence>MQSEQKQTASTPLLTDLRPIETAQDRLLQTFTVGSDVSTPITANNNAQIKASDNVRSLIAKGIFNYQELIECENDLEKSNLLLNLAPPDLVPAIAKQLGIYYQTISQRQQEADAKLNSLDLELSSTDLWSFPILSKRTREDHMEPLIKGVESLKDQIDKLGQSVELVEERGRERAKKAETLKEELARVMREKERIAKFEARLQELDLCMNDEEDNLERNISYQSNFMTESKKSHKALQDLELPIKSLNDGLVPLRKETVKFTDLGPALKIQADDHLNVQNRLISLIDEKQVIVDKQIRQFSQDFNRYFLEFGKTDPVAEALNAFEADIFSAVDQYIDEQKGLIEEVIRKNNNETQQYLEGQMDLIEREITSIVEDLPISDSNVA</sequence>
<proteinExistence type="predicted"/>
<dbReference type="EMBL" id="BPWL01000007">
    <property type="protein sequence ID" value="GJJ12362.1"/>
    <property type="molecule type" value="Genomic_DNA"/>
</dbReference>
<gene>
    <name evidence="2" type="ORF">Clacol_006603</name>
</gene>
<evidence type="ECO:0000313" key="3">
    <source>
        <dbReference type="Proteomes" id="UP001050691"/>
    </source>
</evidence>
<feature type="coiled-coil region" evidence="1">
    <location>
        <begin position="150"/>
        <end position="215"/>
    </location>
</feature>
<keyword evidence="3" id="KW-1185">Reference proteome</keyword>